<evidence type="ECO:0000313" key="4">
    <source>
        <dbReference type="Proteomes" id="UP000237819"/>
    </source>
</evidence>
<comment type="caution">
    <text evidence="3">The sequence shown here is derived from an EMBL/GenBank/DDBJ whole genome shotgun (WGS) entry which is preliminary data.</text>
</comment>
<keyword evidence="1" id="KW-0812">Transmembrane</keyword>
<dbReference type="InterPro" id="IPR045584">
    <property type="entry name" value="Pilin-like"/>
</dbReference>
<evidence type="ECO:0000313" key="3">
    <source>
        <dbReference type="EMBL" id="PQO44249.1"/>
    </source>
</evidence>
<dbReference type="PANTHER" id="PTHR30093">
    <property type="entry name" value="GENERAL SECRETION PATHWAY PROTEIN G"/>
    <property type="match status" value="1"/>
</dbReference>
<dbReference type="Pfam" id="PF07963">
    <property type="entry name" value="N_methyl"/>
    <property type="match status" value="1"/>
</dbReference>
<gene>
    <name evidence="3" type="ORF">C5Y93_20005</name>
</gene>
<protein>
    <submittedName>
        <fullName evidence="3">Prepilin-type cleavage/methylation domain-containing protein</fullName>
    </submittedName>
</protein>
<dbReference type="Proteomes" id="UP000237819">
    <property type="component" value="Unassembled WGS sequence"/>
</dbReference>
<dbReference type="NCBIfam" id="TIGR02532">
    <property type="entry name" value="IV_pilin_GFxxxE"/>
    <property type="match status" value="1"/>
</dbReference>
<dbReference type="InterPro" id="IPR011453">
    <property type="entry name" value="DUF1559"/>
</dbReference>
<dbReference type="AlphaFoldDB" id="A0A2S8GIH4"/>
<dbReference type="PROSITE" id="PS00409">
    <property type="entry name" value="PROKAR_NTER_METHYL"/>
    <property type="match status" value="1"/>
</dbReference>
<dbReference type="NCBIfam" id="TIGR04294">
    <property type="entry name" value="pre_pil_HX9DG"/>
    <property type="match status" value="1"/>
</dbReference>
<keyword evidence="1" id="KW-1133">Transmembrane helix</keyword>
<dbReference type="Gene3D" id="3.30.700.10">
    <property type="entry name" value="Glycoprotein, Type 4 Pilin"/>
    <property type="match status" value="1"/>
</dbReference>
<organism evidence="3 4">
    <name type="scientific">Blastopirellula marina</name>
    <dbReference type="NCBI Taxonomy" id="124"/>
    <lineage>
        <taxon>Bacteria</taxon>
        <taxon>Pseudomonadati</taxon>
        <taxon>Planctomycetota</taxon>
        <taxon>Planctomycetia</taxon>
        <taxon>Pirellulales</taxon>
        <taxon>Pirellulaceae</taxon>
        <taxon>Blastopirellula</taxon>
    </lineage>
</organism>
<name>A0A2S8GIH4_9BACT</name>
<dbReference type="SUPFAM" id="SSF54523">
    <property type="entry name" value="Pili subunits"/>
    <property type="match status" value="1"/>
</dbReference>
<reference evidence="3 4" key="1">
    <citation type="submission" date="2018-02" db="EMBL/GenBank/DDBJ databases">
        <title>Comparative genomes isolates from brazilian mangrove.</title>
        <authorList>
            <person name="Araujo J.E."/>
            <person name="Taketani R.G."/>
            <person name="Silva M.C.P."/>
            <person name="Loureco M.V."/>
            <person name="Andreote F.D."/>
        </authorList>
    </citation>
    <scope>NUCLEOTIDE SEQUENCE [LARGE SCALE GENOMIC DNA]</scope>
    <source>
        <strain evidence="3 4">Nap-Phe MGV</strain>
    </source>
</reference>
<dbReference type="InterPro" id="IPR012902">
    <property type="entry name" value="N_methyl_site"/>
</dbReference>
<proteinExistence type="predicted"/>
<feature type="domain" description="DUF1559" evidence="2">
    <location>
        <begin position="58"/>
        <end position="333"/>
    </location>
</feature>
<keyword evidence="1" id="KW-0472">Membrane</keyword>
<dbReference type="Pfam" id="PF07596">
    <property type="entry name" value="SBP_bac_10"/>
    <property type="match status" value="1"/>
</dbReference>
<sequence>MHPVEVAFALPPVIDLHRSSTYRLSLMRNGRSGFTLVELLVVIAIIGVLIALLLPAVQQAREAARRMQCSNNFKQLGLALHNYHDTFKAFPYGSRAGTVGYANLSGVNWRTSVLPFMEQNNVFEKLDFQTGSFSGWTNYQFNSTNVILKDLVVEGFVCPSSPIDPKVAAPGCLNDTQASLMHQYVGIAGAYPDPAGRTDVVKQTTRGYAAGTGMLRAGQTTRFRDAVDGTSNSLMIAEQSGRVGTAVIAANYGGGWTGQLATYPVSSITGTSDNYYYTGLTTVRWQLNYDTATASSSSQPYENNTILNSYHPGGLMGMLGDGSTRFLPETMNMETLRGLSSCDDGVVLSSF</sequence>
<evidence type="ECO:0000256" key="1">
    <source>
        <dbReference type="SAM" id="Phobius"/>
    </source>
</evidence>
<dbReference type="PANTHER" id="PTHR30093:SF2">
    <property type="entry name" value="TYPE II SECRETION SYSTEM PROTEIN H"/>
    <property type="match status" value="1"/>
</dbReference>
<dbReference type="EMBL" id="PUHZ01000020">
    <property type="protein sequence ID" value="PQO44249.1"/>
    <property type="molecule type" value="Genomic_DNA"/>
</dbReference>
<evidence type="ECO:0000259" key="2">
    <source>
        <dbReference type="Pfam" id="PF07596"/>
    </source>
</evidence>
<accession>A0A2S8GIH4</accession>
<feature type="transmembrane region" description="Helical" evidence="1">
    <location>
        <begin position="34"/>
        <end position="57"/>
    </location>
</feature>
<dbReference type="InterPro" id="IPR027558">
    <property type="entry name" value="Pre_pil_HX9DG_C"/>
</dbReference>